<dbReference type="OrthoDB" id="1305614at2759"/>
<accession>A0A7J6WVW6</accession>
<name>A0A7J6WVW6_THATH</name>
<organism evidence="1 2">
    <name type="scientific">Thalictrum thalictroides</name>
    <name type="common">Rue-anemone</name>
    <name type="synonym">Anemone thalictroides</name>
    <dbReference type="NCBI Taxonomy" id="46969"/>
    <lineage>
        <taxon>Eukaryota</taxon>
        <taxon>Viridiplantae</taxon>
        <taxon>Streptophyta</taxon>
        <taxon>Embryophyta</taxon>
        <taxon>Tracheophyta</taxon>
        <taxon>Spermatophyta</taxon>
        <taxon>Magnoliopsida</taxon>
        <taxon>Ranunculales</taxon>
        <taxon>Ranunculaceae</taxon>
        <taxon>Thalictroideae</taxon>
        <taxon>Thalictrum</taxon>
    </lineage>
</organism>
<evidence type="ECO:0000313" key="1">
    <source>
        <dbReference type="EMBL" id="KAF5201057.1"/>
    </source>
</evidence>
<protein>
    <submittedName>
        <fullName evidence="1">Uncharacterized protein</fullName>
    </submittedName>
</protein>
<dbReference type="Proteomes" id="UP000554482">
    <property type="component" value="Unassembled WGS sequence"/>
</dbReference>
<feature type="non-terminal residue" evidence="1">
    <location>
        <position position="69"/>
    </location>
</feature>
<gene>
    <name evidence="1" type="ORF">FRX31_009357</name>
</gene>
<reference evidence="1 2" key="1">
    <citation type="submission" date="2020-06" db="EMBL/GenBank/DDBJ databases">
        <title>Transcriptomic and genomic resources for Thalictrum thalictroides and T. hernandezii: Facilitating candidate gene discovery in an emerging model plant lineage.</title>
        <authorList>
            <person name="Arias T."/>
            <person name="Riano-Pachon D.M."/>
            <person name="Di Stilio V.S."/>
        </authorList>
    </citation>
    <scope>NUCLEOTIDE SEQUENCE [LARGE SCALE GENOMIC DNA]</scope>
    <source>
        <strain evidence="2">cv. WT478/WT964</strain>
        <tissue evidence="1">Leaves</tissue>
    </source>
</reference>
<sequence length="69" mass="8222">MEEWWGSFDVQGTPSMRWWQKMKQLKANLKQWNKEVFGLTDAKINDLDYELNILEEKEEGADLDTSDLQ</sequence>
<dbReference type="AlphaFoldDB" id="A0A7J6WVW6"/>
<proteinExistence type="predicted"/>
<comment type="caution">
    <text evidence="1">The sequence shown here is derived from an EMBL/GenBank/DDBJ whole genome shotgun (WGS) entry which is preliminary data.</text>
</comment>
<evidence type="ECO:0000313" key="2">
    <source>
        <dbReference type="Proteomes" id="UP000554482"/>
    </source>
</evidence>
<dbReference type="EMBL" id="JABWDY010009926">
    <property type="protein sequence ID" value="KAF5201057.1"/>
    <property type="molecule type" value="Genomic_DNA"/>
</dbReference>
<keyword evidence="2" id="KW-1185">Reference proteome</keyword>